<gene>
    <name evidence="2" type="ORF">Cgig2_016088</name>
</gene>
<feature type="region of interest" description="Disordered" evidence="1">
    <location>
        <begin position="43"/>
        <end position="117"/>
    </location>
</feature>
<name>A0A9Q1KQ06_9CARY</name>
<sequence>MSRYTPCLSKHGADTLKGMQKPYRAEMPRELSKLNRPCEKFKTMSLPLIPSRLPMHPRVRKPSGTRNKRSPLTLFTRKQKTPRREFHCHHGKDSDRDSGIPSPKGQRQEGDRGKGYYLGTIDKHPRKDDERIRHFHTTPSNILMEIKGNPMLRHPNPIDTPAKFRNKNKYCEYHEDNGHTIAECRDYAS</sequence>
<dbReference type="EMBL" id="JAKOGI010000048">
    <property type="protein sequence ID" value="KAJ8446778.1"/>
    <property type="molecule type" value="Genomic_DNA"/>
</dbReference>
<evidence type="ECO:0000256" key="1">
    <source>
        <dbReference type="SAM" id="MobiDB-lite"/>
    </source>
</evidence>
<protein>
    <submittedName>
        <fullName evidence="2">Uncharacterized protein</fullName>
    </submittedName>
</protein>
<evidence type="ECO:0000313" key="2">
    <source>
        <dbReference type="EMBL" id="KAJ8446778.1"/>
    </source>
</evidence>
<proteinExistence type="predicted"/>
<feature type="compositionally biased region" description="Basic residues" evidence="1">
    <location>
        <begin position="77"/>
        <end position="90"/>
    </location>
</feature>
<evidence type="ECO:0000313" key="3">
    <source>
        <dbReference type="Proteomes" id="UP001153076"/>
    </source>
</evidence>
<reference evidence="2" key="1">
    <citation type="submission" date="2022-04" db="EMBL/GenBank/DDBJ databases">
        <title>Carnegiea gigantea Genome sequencing and assembly v2.</title>
        <authorList>
            <person name="Copetti D."/>
            <person name="Sanderson M.J."/>
            <person name="Burquez A."/>
            <person name="Wojciechowski M.F."/>
        </authorList>
    </citation>
    <scope>NUCLEOTIDE SEQUENCE</scope>
    <source>
        <strain evidence="2">SGP5-SGP5p</strain>
        <tissue evidence="2">Aerial part</tissue>
    </source>
</reference>
<dbReference type="AlphaFoldDB" id="A0A9Q1KQ06"/>
<organism evidence="2 3">
    <name type="scientific">Carnegiea gigantea</name>
    <dbReference type="NCBI Taxonomy" id="171969"/>
    <lineage>
        <taxon>Eukaryota</taxon>
        <taxon>Viridiplantae</taxon>
        <taxon>Streptophyta</taxon>
        <taxon>Embryophyta</taxon>
        <taxon>Tracheophyta</taxon>
        <taxon>Spermatophyta</taxon>
        <taxon>Magnoliopsida</taxon>
        <taxon>eudicotyledons</taxon>
        <taxon>Gunneridae</taxon>
        <taxon>Pentapetalae</taxon>
        <taxon>Caryophyllales</taxon>
        <taxon>Cactineae</taxon>
        <taxon>Cactaceae</taxon>
        <taxon>Cactoideae</taxon>
        <taxon>Echinocereeae</taxon>
        <taxon>Carnegiea</taxon>
    </lineage>
</organism>
<comment type="caution">
    <text evidence="2">The sequence shown here is derived from an EMBL/GenBank/DDBJ whole genome shotgun (WGS) entry which is preliminary data.</text>
</comment>
<feature type="region of interest" description="Disordered" evidence="1">
    <location>
        <begin position="1"/>
        <end position="31"/>
    </location>
</feature>
<keyword evidence="3" id="KW-1185">Reference proteome</keyword>
<dbReference type="OrthoDB" id="1686658at2759"/>
<dbReference type="Proteomes" id="UP001153076">
    <property type="component" value="Unassembled WGS sequence"/>
</dbReference>
<feature type="compositionally biased region" description="Basic residues" evidence="1">
    <location>
        <begin position="55"/>
        <end position="69"/>
    </location>
</feature>
<accession>A0A9Q1KQ06</accession>